<reference evidence="1 2" key="1">
    <citation type="journal article" date="2024" name="G3 (Bethesda)">
        <title>Genome assembly of Hibiscus sabdariffa L. provides insights into metabolisms of medicinal natural products.</title>
        <authorList>
            <person name="Kim T."/>
        </authorList>
    </citation>
    <scope>NUCLEOTIDE SEQUENCE [LARGE SCALE GENOMIC DNA]</scope>
    <source>
        <strain evidence="1">TK-2024</strain>
        <tissue evidence="1">Old leaves</tissue>
    </source>
</reference>
<organism evidence="1 2">
    <name type="scientific">Hibiscus sabdariffa</name>
    <name type="common">roselle</name>
    <dbReference type="NCBI Taxonomy" id="183260"/>
    <lineage>
        <taxon>Eukaryota</taxon>
        <taxon>Viridiplantae</taxon>
        <taxon>Streptophyta</taxon>
        <taxon>Embryophyta</taxon>
        <taxon>Tracheophyta</taxon>
        <taxon>Spermatophyta</taxon>
        <taxon>Magnoliopsida</taxon>
        <taxon>eudicotyledons</taxon>
        <taxon>Gunneridae</taxon>
        <taxon>Pentapetalae</taxon>
        <taxon>rosids</taxon>
        <taxon>malvids</taxon>
        <taxon>Malvales</taxon>
        <taxon>Malvaceae</taxon>
        <taxon>Malvoideae</taxon>
        <taxon>Hibiscus</taxon>
    </lineage>
</organism>
<dbReference type="EMBL" id="JBBPBM010000130">
    <property type="protein sequence ID" value="KAK8505100.1"/>
    <property type="molecule type" value="Genomic_DNA"/>
</dbReference>
<evidence type="ECO:0000313" key="1">
    <source>
        <dbReference type="EMBL" id="KAK8505100.1"/>
    </source>
</evidence>
<comment type="caution">
    <text evidence="1">The sequence shown here is derived from an EMBL/GenBank/DDBJ whole genome shotgun (WGS) entry which is preliminary data.</text>
</comment>
<name>A0ABR2BD90_9ROSI</name>
<sequence>MQWMRPSKSRMTSIKALPKLDKTRVMEMTKKNWLDVLQVITFKNDFKYCLRNNSPNNLEKTELASEQGDSSKKFNQLASWLYKSENTMHFFCPWKPWFSTETTRKAIGDSNLFPIVSGNQPPLRESGGVHDVRGHDDAFEDELGNVVGNIDSPPHWVWYPTLSSSYSISENKVSTAKTWVGISTDHEQMLIEVLAITYTPTLPLESKCVIAKTNIKTLSELFLEAGRKRGLVSSSKGKIKWTCLKEKCFINVADNVILKSIVVVPEAISMASLCPDPQETFGVT</sequence>
<gene>
    <name evidence="1" type="ORF">V6N12_037977</name>
</gene>
<evidence type="ECO:0000313" key="2">
    <source>
        <dbReference type="Proteomes" id="UP001472677"/>
    </source>
</evidence>
<accession>A0ABR2BD90</accession>
<protein>
    <submittedName>
        <fullName evidence="1">Uncharacterized protein</fullName>
    </submittedName>
</protein>
<keyword evidence="2" id="KW-1185">Reference proteome</keyword>
<proteinExistence type="predicted"/>
<dbReference type="Proteomes" id="UP001472677">
    <property type="component" value="Unassembled WGS sequence"/>
</dbReference>